<dbReference type="Proteomes" id="UP000092993">
    <property type="component" value="Unassembled WGS sequence"/>
</dbReference>
<feature type="domain" description="Glycogen debranching enzyme C-terminal" evidence="2">
    <location>
        <begin position="12"/>
        <end position="65"/>
    </location>
</feature>
<sequence length="388" mass="42252">MQMKDERFNTDTGVDWNIGIIFGGNEHNCGTWMDKLGESVRACMKGVPDTPQDRAPVEVTGLLKNPTDDPKYNVNPILVPSGNTSDYSRLRSAKPENKGHSQGFKPNNNYSNGSRPEKRPAPFKQRVPNADEFPVLASNISPVRRPSSGPDLFWPAVAQALPPPRLSSPPSYNYMLANVSSLVNMKWYLGVSHASVIVRQLFASITVIPMTIAPQHTLMRALDTEGPSGRIPKFLMHASGQAIVRAYPNATLFVQSVGKLLLLIHQLRPGREHLRNTSSRPGTALVFVLPDSVLLEVEPSSTVTFATAALTKTVNTVTIDASVLATFNGENDNAALPEPDRAEVPVAPQDAYASVHPGDPLDSAMLLGFLHNRHTVDLPQRYGPSAQD</sequence>
<dbReference type="GO" id="GO:0004134">
    <property type="term" value="F:4-alpha-glucanotransferase activity"/>
    <property type="evidence" value="ECO:0007669"/>
    <property type="project" value="InterPro"/>
</dbReference>
<dbReference type="PANTHER" id="PTHR10569:SF2">
    <property type="entry name" value="GLYCOGEN DEBRANCHING ENZYME"/>
    <property type="match status" value="1"/>
</dbReference>
<feature type="compositionally biased region" description="Polar residues" evidence="1">
    <location>
        <begin position="104"/>
        <end position="114"/>
    </location>
</feature>
<dbReference type="GO" id="GO:0005980">
    <property type="term" value="P:glycogen catabolic process"/>
    <property type="evidence" value="ECO:0007669"/>
    <property type="project" value="InterPro"/>
</dbReference>
<dbReference type="STRING" id="5627.A0A1C7M4G3"/>
<dbReference type="InterPro" id="IPR032790">
    <property type="entry name" value="GDE_C"/>
</dbReference>
<name>A0A1C7M4G3_GRIFR</name>
<dbReference type="InterPro" id="IPR010401">
    <property type="entry name" value="AGL/Gdb1"/>
</dbReference>
<proteinExistence type="predicted"/>
<evidence type="ECO:0000259" key="2">
    <source>
        <dbReference type="Pfam" id="PF06202"/>
    </source>
</evidence>
<evidence type="ECO:0000313" key="3">
    <source>
        <dbReference type="EMBL" id="OBZ69984.1"/>
    </source>
</evidence>
<evidence type="ECO:0000313" key="4">
    <source>
        <dbReference type="Proteomes" id="UP000092993"/>
    </source>
</evidence>
<organism evidence="3 4">
    <name type="scientific">Grifola frondosa</name>
    <name type="common">Maitake</name>
    <name type="synonym">Polyporus frondosus</name>
    <dbReference type="NCBI Taxonomy" id="5627"/>
    <lineage>
        <taxon>Eukaryota</taxon>
        <taxon>Fungi</taxon>
        <taxon>Dikarya</taxon>
        <taxon>Basidiomycota</taxon>
        <taxon>Agaricomycotina</taxon>
        <taxon>Agaricomycetes</taxon>
        <taxon>Polyporales</taxon>
        <taxon>Grifolaceae</taxon>
        <taxon>Grifola</taxon>
    </lineage>
</organism>
<accession>A0A1C7M4G3</accession>
<gene>
    <name evidence="3" type="ORF">A0H81_10068</name>
</gene>
<dbReference type="AlphaFoldDB" id="A0A1C7M4G3"/>
<dbReference type="EMBL" id="LUGG01000015">
    <property type="protein sequence ID" value="OBZ69984.1"/>
    <property type="molecule type" value="Genomic_DNA"/>
</dbReference>
<keyword evidence="4" id="KW-1185">Reference proteome</keyword>
<evidence type="ECO:0000256" key="1">
    <source>
        <dbReference type="SAM" id="MobiDB-lite"/>
    </source>
</evidence>
<dbReference type="OrthoDB" id="10248904at2759"/>
<feature type="region of interest" description="Disordered" evidence="1">
    <location>
        <begin position="63"/>
        <end position="127"/>
    </location>
</feature>
<comment type="caution">
    <text evidence="3">The sequence shown here is derived from an EMBL/GenBank/DDBJ whole genome shotgun (WGS) entry which is preliminary data.</text>
</comment>
<reference evidence="3 4" key="1">
    <citation type="submission" date="2016-03" db="EMBL/GenBank/DDBJ databases">
        <title>Whole genome sequencing of Grifola frondosa 9006-11.</title>
        <authorList>
            <person name="Min B."/>
            <person name="Park H."/>
            <person name="Kim J.-G."/>
            <person name="Cho H."/>
            <person name="Oh Y.-L."/>
            <person name="Kong W.-S."/>
            <person name="Choi I.-G."/>
        </authorList>
    </citation>
    <scope>NUCLEOTIDE SEQUENCE [LARGE SCALE GENOMIC DNA]</scope>
    <source>
        <strain evidence="3 4">9006-11</strain>
    </source>
</reference>
<protein>
    <recommendedName>
        <fullName evidence="2">Glycogen debranching enzyme C-terminal domain-containing protein</fullName>
    </recommendedName>
</protein>
<dbReference type="PANTHER" id="PTHR10569">
    <property type="entry name" value="GLYCOGEN DEBRANCHING ENZYME"/>
    <property type="match status" value="1"/>
</dbReference>
<dbReference type="Pfam" id="PF06202">
    <property type="entry name" value="GDE_C"/>
    <property type="match status" value="1"/>
</dbReference>
<dbReference type="GO" id="GO:0004135">
    <property type="term" value="F:amylo-alpha-1,6-glucosidase activity"/>
    <property type="evidence" value="ECO:0007669"/>
    <property type="project" value="InterPro"/>
</dbReference>